<organism evidence="8 9">
    <name type="scientific">Diplodia seriata</name>
    <dbReference type="NCBI Taxonomy" id="420778"/>
    <lineage>
        <taxon>Eukaryota</taxon>
        <taxon>Fungi</taxon>
        <taxon>Dikarya</taxon>
        <taxon>Ascomycota</taxon>
        <taxon>Pezizomycotina</taxon>
        <taxon>Dothideomycetes</taxon>
        <taxon>Dothideomycetes incertae sedis</taxon>
        <taxon>Botryosphaeriales</taxon>
        <taxon>Botryosphaeriaceae</taxon>
        <taxon>Diplodia</taxon>
    </lineage>
</organism>
<gene>
    <name evidence="8" type="ORF">BK809_0000879</name>
</gene>
<dbReference type="PANTHER" id="PTHR33048">
    <property type="entry name" value="PTH11-LIKE INTEGRAL MEMBRANE PROTEIN (AFU_ORTHOLOGUE AFUA_5G11245)"/>
    <property type="match status" value="1"/>
</dbReference>
<dbReference type="InterPro" id="IPR049326">
    <property type="entry name" value="Rhodopsin_dom_fungi"/>
</dbReference>
<accession>A0A1S8BCE5</accession>
<keyword evidence="3 6" id="KW-1133">Transmembrane helix</keyword>
<dbReference type="PANTHER" id="PTHR33048:SF31">
    <property type="entry name" value="INTEGRAL MEMBRANE PROTEIN"/>
    <property type="match status" value="1"/>
</dbReference>
<feature type="transmembrane region" description="Helical" evidence="6">
    <location>
        <begin position="6"/>
        <end position="26"/>
    </location>
</feature>
<evidence type="ECO:0000313" key="9">
    <source>
        <dbReference type="Proteomes" id="UP000190776"/>
    </source>
</evidence>
<evidence type="ECO:0000256" key="1">
    <source>
        <dbReference type="ARBA" id="ARBA00004141"/>
    </source>
</evidence>
<proteinExistence type="inferred from homology"/>
<dbReference type="GO" id="GO:0016020">
    <property type="term" value="C:membrane"/>
    <property type="evidence" value="ECO:0007669"/>
    <property type="project" value="UniProtKB-SubCell"/>
</dbReference>
<dbReference type="OrthoDB" id="3934549at2759"/>
<dbReference type="AlphaFoldDB" id="A0A1S8BCE5"/>
<protein>
    <recommendedName>
        <fullName evidence="7">Rhodopsin domain-containing protein</fullName>
    </recommendedName>
</protein>
<keyword evidence="4 6" id="KW-0472">Membrane</keyword>
<dbReference type="EMBL" id="MSZU01000086">
    <property type="protein sequence ID" value="OMP85125.1"/>
    <property type="molecule type" value="Genomic_DNA"/>
</dbReference>
<feature type="transmembrane region" description="Helical" evidence="6">
    <location>
        <begin position="87"/>
        <end position="111"/>
    </location>
</feature>
<evidence type="ECO:0000256" key="3">
    <source>
        <dbReference type="ARBA" id="ARBA00022989"/>
    </source>
</evidence>
<dbReference type="STRING" id="420778.A0A1S8BCE5"/>
<evidence type="ECO:0000256" key="5">
    <source>
        <dbReference type="ARBA" id="ARBA00038359"/>
    </source>
</evidence>
<keyword evidence="2 6" id="KW-0812">Transmembrane</keyword>
<feature type="domain" description="Rhodopsin" evidence="7">
    <location>
        <begin position="26"/>
        <end position="212"/>
    </location>
</feature>
<evidence type="ECO:0000259" key="7">
    <source>
        <dbReference type="Pfam" id="PF20684"/>
    </source>
</evidence>
<evidence type="ECO:0000256" key="2">
    <source>
        <dbReference type="ARBA" id="ARBA00022692"/>
    </source>
</evidence>
<reference evidence="8 9" key="1">
    <citation type="submission" date="2017-01" db="EMBL/GenBank/DDBJ databases">
        <title>Draft genome sequence of Diplodia seriata F98.1, a fungal species involved in grapevine trunk diseases.</title>
        <authorList>
            <person name="Robert-Siegwald G."/>
            <person name="Vallet J."/>
            <person name="Abou-Mansour E."/>
            <person name="Xu J."/>
            <person name="Rey P."/>
            <person name="Bertsch C."/>
            <person name="Rego C."/>
            <person name="Larignon P."/>
            <person name="Fontaine F."/>
            <person name="Lebrun M.-H."/>
        </authorList>
    </citation>
    <scope>NUCLEOTIDE SEQUENCE [LARGE SCALE GENOMIC DNA]</scope>
    <source>
        <strain evidence="8 9">F98.1</strain>
    </source>
</reference>
<comment type="similarity">
    <text evidence="5">Belongs to the SAT4 family.</text>
</comment>
<dbReference type="Proteomes" id="UP000190776">
    <property type="component" value="Unassembled WGS sequence"/>
</dbReference>
<comment type="caution">
    <text evidence="8">The sequence shown here is derived from an EMBL/GenBank/DDBJ whole genome shotgun (WGS) entry which is preliminary data.</text>
</comment>
<dbReference type="InterPro" id="IPR052337">
    <property type="entry name" value="SAT4-like"/>
</dbReference>
<feature type="transmembrane region" description="Helical" evidence="6">
    <location>
        <begin position="117"/>
        <end position="141"/>
    </location>
</feature>
<evidence type="ECO:0000256" key="6">
    <source>
        <dbReference type="SAM" id="Phobius"/>
    </source>
</evidence>
<evidence type="ECO:0000313" key="8">
    <source>
        <dbReference type="EMBL" id="OMP85125.1"/>
    </source>
</evidence>
<name>A0A1S8BCE5_9PEZI</name>
<dbReference type="Pfam" id="PF20684">
    <property type="entry name" value="Fung_rhodopsin"/>
    <property type="match status" value="1"/>
</dbReference>
<sequence length="218" mass="24336">MLYDDSRFLALCVIILLVSGYASLFLRIYVRLTKSPWGWDDTCAVVGAIPFAWLCAETIIAAKNGLGAHEWHITPEMQKEAYKAFMFFEVSYCTSIILIKLSIALTLTRIITDQTVILWILRGTIALFSAVTLSVAIYCLCQCRPIAKIWDPAIEGYCHPSNVITALSMTVTVTSILSDVIICTLPIPLLWHVQINRYSKLAAGFLLSLGMLYAHPRT</sequence>
<evidence type="ECO:0000256" key="4">
    <source>
        <dbReference type="ARBA" id="ARBA00023136"/>
    </source>
</evidence>
<comment type="subcellular location">
    <subcellularLocation>
        <location evidence="1">Membrane</location>
        <topology evidence="1">Multi-pass membrane protein</topology>
    </subcellularLocation>
</comment>